<dbReference type="GO" id="GO:0004222">
    <property type="term" value="F:metalloendopeptidase activity"/>
    <property type="evidence" value="ECO:0007669"/>
    <property type="project" value="InterPro"/>
</dbReference>
<name>A0AAN9AQN7_9CAEN</name>
<evidence type="ECO:0000256" key="7">
    <source>
        <dbReference type="ARBA" id="ARBA00023180"/>
    </source>
</evidence>
<proteinExistence type="predicted"/>
<feature type="compositionally biased region" description="Low complexity" evidence="9">
    <location>
        <begin position="463"/>
        <end position="619"/>
    </location>
</feature>
<dbReference type="Proteomes" id="UP001374579">
    <property type="component" value="Unassembled WGS sequence"/>
</dbReference>
<feature type="compositionally biased region" description="Low complexity" evidence="9">
    <location>
        <begin position="628"/>
        <end position="660"/>
    </location>
</feature>
<feature type="domain" description="Peptidase M12B" evidence="10">
    <location>
        <begin position="140"/>
        <end position="351"/>
    </location>
</feature>
<keyword evidence="5" id="KW-0482">Metalloprotease</keyword>
<evidence type="ECO:0000259" key="10">
    <source>
        <dbReference type="PROSITE" id="PS50215"/>
    </source>
</evidence>
<dbReference type="InterPro" id="IPR001590">
    <property type="entry name" value="Peptidase_M12B"/>
</dbReference>
<reference evidence="11 12" key="1">
    <citation type="submission" date="2024-02" db="EMBL/GenBank/DDBJ databases">
        <title>Chromosome-scale genome assembly of the rough periwinkle Littorina saxatilis.</title>
        <authorList>
            <person name="De Jode A."/>
            <person name="Faria R."/>
            <person name="Formenti G."/>
            <person name="Sims Y."/>
            <person name="Smith T.P."/>
            <person name="Tracey A."/>
            <person name="Wood J.M.D."/>
            <person name="Zagrodzka Z.B."/>
            <person name="Johannesson K."/>
            <person name="Butlin R.K."/>
            <person name="Leder E.H."/>
        </authorList>
    </citation>
    <scope>NUCLEOTIDE SEQUENCE [LARGE SCALE GENOMIC DNA]</scope>
    <source>
        <strain evidence="11">Snail1</strain>
        <tissue evidence="11">Muscle</tissue>
    </source>
</reference>
<comment type="caution">
    <text evidence="11">The sequence shown here is derived from an EMBL/GenBank/DDBJ whole genome shotgun (WGS) entry which is preliminary data.</text>
</comment>
<evidence type="ECO:0000313" key="12">
    <source>
        <dbReference type="Proteomes" id="UP001374579"/>
    </source>
</evidence>
<keyword evidence="4 8" id="KW-0862">Zinc</keyword>
<evidence type="ECO:0000256" key="8">
    <source>
        <dbReference type="PROSITE-ProRule" id="PRU00276"/>
    </source>
</evidence>
<dbReference type="PANTHER" id="PTHR35383">
    <property type="entry name" value="MUCIN 12EA-RELATED"/>
    <property type="match status" value="1"/>
</dbReference>
<dbReference type="GO" id="GO:0046872">
    <property type="term" value="F:metal ion binding"/>
    <property type="evidence" value="ECO:0007669"/>
    <property type="project" value="UniProtKB-KW"/>
</dbReference>
<dbReference type="PANTHER" id="PTHR35383:SF1">
    <property type="entry name" value="MUCIN 12EA-RELATED"/>
    <property type="match status" value="1"/>
</dbReference>
<evidence type="ECO:0000256" key="6">
    <source>
        <dbReference type="ARBA" id="ARBA00023157"/>
    </source>
</evidence>
<evidence type="ECO:0000256" key="2">
    <source>
        <dbReference type="ARBA" id="ARBA00022723"/>
    </source>
</evidence>
<dbReference type="SUPFAM" id="SSF55486">
    <property type="entry name" value="Metalloproteases ('zincins'), catalytic domain"/>
    <property type="match status" value="1"/>
</dbReference>
<feature type="compositionally biased region" description="Acidic residues" evidence="9">
    <location>
        <begin position="113"/>
        <end position="124"/>
    </location>
</feature>
<keyword evidence="2 8" id="KW-0479">Metal-binding</keyword>
<feature type="region of interest" description="Disordered" evidence="9">
    <location>
        <begin position="458"/>
        <end position="660"/>
    </location>
</feature>
<evidence type="ECO:0000256" key="3">
    <source>
        <dbReference type="ARBA" id="ARBA00022801"/>
    </source>
</evidence>
<evidence type="ECO:0000256" key="5">
    <source>
        <dbReference type="ARBA" id="ARBA00023049"/>
    </source>
</evidence>
<sequence length="660" mass="69814">MFMVGKDGLREITGLDGDSTSVYSDPSRGASFMVKKSTDGQFLLDGNLHHHGNQLDMKPVARRKRAAGDDNTHSVMTAVPDYIEFEHDGSLDADGDLDLDEFDLADLDDALEDGEEFTEEPETEVENRRRKRQAGTTIMHTVETAFVIDHTDYAAWQTRFPVDTLNEIRSFYTYIGLTLNNIYASVKTVDQTLDIKVPITSLYVVESAASAVTLDTDGQLEGRAYLDDFIAWIPTQPQDDLPSSDHYMAFTAYDVTFNGGAAVGVAESAQVCTGRSTSVVENSSKSNVANIAAHELGHTLSAPHDGTGNACPPNLQNVMTPSLLVPTQDPATPRNIFEFSACSVAAFKTYLAGTTCTLPAETAASVALPFTDFNYELITDRDKQCQQAINDTRSSFCDPANFNNFEEEDICIGMLCDLPDEVNQCRYVLPFEGTSCGMDKICSRGLCEDAATVSQASATFDGPTTAAPTTQAPTTEAPTTQAPTTEAPSTQAPTTEAPTTQAPTTVAPTTQAPTTAAPTTQAPTTEAPTTQAPTTAAPTTQAPTTDAPTTQAPTTEAPTTQAPTTDAPTTQAPTTEAPTTQAPTTVAPTTQVPTTEAQTTQAPTTEAPTTQAETTESPTVPAEANEASTTQGPTTQSTSPAEANEATAAAELNTPAPTPP</sequence>
<dbReference type="Gene3D" id="3.40.1620.60">
    <property type="match status" value="1"/>
</dbReference>
<organism evidence="11 12">
    <name type="scientific">Littorina saxatilis</name>
    <dbReference type="NCBI Taxonomy" id="31220"/>
    <lineage>
        <taxon>Eukaryota</taxon>
        <taxon>Metazoa</taxon>
        <taxon>Spiralia</taxon>
        <taxon>Lophotrochozoa</taxon>
        <taxon>Mollusca</taxon>
        <taxon>Gastropoda</taxon>
        <taxon>Caenogastropoda</taxon>
        <taxon>Littorinimorpha</taxon>
        <taxon>Littorinoidea</taxon>
        <taxon>Littorinidae</taxon>
        <taxon>Littorina</taxon>
    </lineage>
</organism>
<comment type="caution">
    <text evidence="8">Lacks conserved residue(s) required for the propagation of feature annotation.</text>
</comment>
<evidence type="ECO:0000256" key="9">
    <source>
        <dbReference type="SAM" id="MobiDB-lite"/>
    </source>
</evidence>
<dbReference type="PROSITE" id="PS50215">
    <property type="entry name" value="ADAM_MEPRO"/>
    <property type="match status" value="1"/>
</dbReference>
<evidence type="ECO:0000313" key="11">
    <source>
        <dbReference type="EMBL" id="KAK7091259.1"/>
    </source>
</evidence>
<dbReference type="InterPro" id="IPR041645">
    <property type="entry name" value="ADAMTS_CR_2"/>
</dbReference>
<dbReference type="EMBL" id="JBAMIC010000022">
    <property type="protein sequence ID" value="KAK7091259.1"/>
    <property type="molecule type" value="Genomic_DNA"/>
</dbReference>
<evidence type="ECO:0000256" key="4">
    <source>
        <dbReference type="ARBA" id="ARBA00022833"/>
    </source>
</evidence>
<keyword evidence="1" id="KW-0645">Protease</keyword>
<dbReference type="GO" id="GO:0006508">
    <property type="term" value="P:proteolysis"/>
    <property type="evidence" value="ECO:0007669"/>
    <property type="project" value="UniProtKB-KW"/>
</dbReference>
<feature type="active site" evidence="8">
    <location>
        <position position="295"/>
    </location>
</feature>
<dbReference type="InterPro" id="IPR024079">
    <property type="entry name" value="MetalloPept_cat_dom_sf"/>
</dbReference>
<keyword evidence="3" id="KW-0378">Hydrolase</keyword>
<dbReference type="Pfam" id="PF13688">
    <property type="entry name" value="Reprolysin_5"/>
    <property type="match status" value="1"/>
</dbReference>
<keyword evidence="12" id="KW-1185">Reference proteome</keyword>
<feature type="region of interest" description="Disordered" evidence="9">
    <location>
        <begin position="113"/>
        <end position="132"/>
    </location>
</feature>
<keyword evidence="7" id="KW-0325">Glycoprotein</keyword>
<feature type="binding site" evidence="8">
    <location>
        <position position="294"/>
    </location>
    <ligand>
        <name>Zn(2+)</name>
        <dbReference type="ChEBI" id="CHEBI:29105"/>
        <note>catalytic</note>
    </ligand>
</feature>
<evidence type="ECO:0000256" key="1">
    <source>
        <dbReference type="ARBA" id="ARBA00022670"/>
    </source>
</evidence>
<feature type="binding site" evidence="8">
    <location>
        <position position="298"/>
    </location>
    <ligand>
        <name>Zn(2+)</name>
        <dbReference type="ChEBI" id="CHEBI:29105"/>
        <note>catalytic</note>
    </ligand>
</feature>
<keyword evidence="6" id="KW-1015">Disulfide bond</keyword>
<dbReference type="AlphaFoldDB" id="A0AAN9AQN7"/>
<protein>
    <recommendedName>
        <fullName evidence="10">Peptidase M12B domain-containing protein</fullName>
    </recommendedName>
</protein>
<feature type="binding site" evidence="8">
    <location>
        <position position="304"/>
    </location>
    <ligand>
        <name>Zn(2+)</name>
        <dbReference type="ChEBI" id="CHEBI:29105"/>
        <note>catalytic</note>
    </ligand>
</feature>
<dbReference type="Pfam" id="PF17771">
    <property type="entry name" value="ADAMTS_CR_2"/>
    <property type="match status" value="1"/>
</dbReference>
<gene>
    <name evidence="11" type="ORF">V1264_008970</name>
</gene>
<accession>A0AAN9AQN7</accession>
<dbReference type="Gene3D" id="3.40.390.10">
    <property type="entry name" value="Collagenase (Catalytic Domain)"/>
    <property type="match status" value="1"/>
</dbReference>